<accession>A0AAJ7SE06</accession>
<proteinExistence type="predicted"/>
<dbReference type="AlphaFoldDB" id="A0AAJ7SE06"/>
<feature type="domain" description="Integrase catalytic" evidence="1">
    <location>
        <begin position="1"/>
        <end position="130"/>
    </location>
</feature>
<dbReference type="GO" id="GO:0003676">
    <property type="term" value="F:nucleic acid binding"/>
    <property type="evidence" value="ECO:0007669"/>
    <property type="project" value="InterPro"/>
</dbReference>
<name>A0AAJ7SE06_9ACAR</name>
<reference evidence="3" key="1">
    <citation type="submission" date="2025-08" db="UniProtKB">
        <authorList>
            <consortium name="RefSeq"/>
        </authorList>
    </citation>
    <scope>IDENTIFICATION</scope>
</reference>
<evidence type="ECO:0000313" key="3">
    <source>
        <dbReference type="RefSeq" id="XP_028966937.1"/>
    </source>
</evidence>
<dbReference type="SUPFAM" id="SSF53098">
    <property type="entry name" value="Ribonuclease H-like"/>
    <property type="match status" value="1"/>
</dbReference>
<dbReference type="PANTHER" id="PTHR47331">
    <property type="entry name" value="PHD-TYPE DOMAIN-CONTAINING PROTEIN"/>
    <property type="match status" value="1"/>
</dbReference>
<dbReference type="GeneID" id="114828152"/>
<dbReference type="PROSITE" id="PS50994">
    <property type="entry name" value="INTEGRASE"/>
    <property type="match status" value="1"/>
</dbReference>
<dbReference type="GO" id="GO:0015074">
    <property type="term" value="P:DNA integration"/>
    <property type="evidence" value="ECO:0007669"/>
    <property type="project" value="InterPro"/>
</dbReference>
<dbReference type="RefSeq" id="XP_028966937.1">
    <property type="nucleotide sequence ID" value="XM_029111104.1"/>
</dbReference>
<dbReference type="InterPro" id="IPR036397">
    <property type="entry name" value="RNaseH_sf"/>
</dbReference>
<evidence type="ECO:0000259" key="1">
    <source>
        <dbReference type="PROSITE" id="PS50994"/>
    </source>
</evidence>
<sequence length="257" mass="30170">MRRFYNRNPTVSRVFSDNAASFRRAAKEIKWLFDLARSEETQEFLSSRRITWQFNTERAPWRGGFYERLFRTIKEPLRKILGKNILNFRELETTLTDVEKMVNDRPLTLVSNDSNEMLPLRPADLLYGIQGKPALPETEEIIQSAEQATAEVLSDRWKHQQNVLNAFWKRFRTEYIQHVRSAHMSKPVKERSIKVGDVVLLEDPAASRSYWPMGRVLEFVGREGPDGKRRTCMVRLQAGKILRRPIQLLYPLDVAQY</sequence>
<organism evidence="2 3">
    <name type="scientific">Galendromus occidentalis</name>
    <name type="common">western predatory mite</name>
    <dbReference type="NCBI Taxonomy" id="34638"/>
    <lineage>
        <taxon>Eukaryota</taxon>
        <taxon>Metazoa</taxon>
        <taxon>Ecdysozoa</taxon>
        <taxon>Arthropoda</taxon>
        <taxon>Chelicerata</taxon>
        <taxon>Arachnida</taxon>
        <taxon>Acari</taxon>
        <taxon>Parasitiformes</taxon>
        <taxon>Mesostigmata</taxon>
        <taxon>Gamasina</taxon>
        <taxon>Phytoseioidea</taxon>
        <taxon>Phytoseiidae</taxon>
        <taxon>Typhlodrominae</taxon>
        <taxon>Galendromus</taxon>
    </lineage>
</organism>
<gene>
    <name evidence="3" type="primary">LOC114828152</name>
</gene>
<protein>
    <submittedName>
        <fullName evidence="3">Uncharacterized protein LOC114828152</fullName>
    </submittedName>
</protein>
<dbReference type="InterPro" id="IPR040676">
    <property type="entry name" value="DUF5641"/>
</dbReference>
<dbReference type="InterPro" id="IPR012337">
    <property type="entry name" value="RNaseH-like_sf"/>
</dbReference>
<keyword evidence="2" id="KW-1185">Reference proteome</keyword>
<dbReference type="Proteomes" id="UP000694867">
    <property type="component" value="Unplaced"/>
</dbReference>
<dbReference type="InterPro" id="IPR001584">
    <property type="entry name" value="Integrase_cat-core"/>
</dbReference>
<evidence type="ECO:0000313" key="2">
    <source>
        <dbReference type="Proteomes" id="UP000694867"/>
    </source>
</evidence>
<dbReference type="KEGG" id="goe:114828152"/>
<dbReference type="Gene3D" id="3.30.420.10">
    <property type="entry name" value="Ribonuclease H-like superfamily/Ribonuclease H"/>
    <property type="match status" value="1"/>
</dbReference>
<dbReference type="Pfam" id="PF18701">
    <property type="entry name" value="DUF5641"/>
    <property type="match status" value="1"/>
</dbReference>